<gene>
    <name evidence="1" type="ORF">H310_04737</name>
</gene>
<dbReference type="RefSeq" id="XP_008867419.1">
    <property type="nucleotide sequence ID" value="XM_008869197.1"/>
</dbReference>
<evidence type="ECO:0000313" key="1">
    <source>
        <dbReference type="EMBL" id="ETW04463.1"/>
    </source>
</evidence>
<name>A0A024UFS6_9STRA</name>
<evidence type="ECO:0008006" key="2">
    <source>
        <dbReference type="Google" id="ProtNLM"/>
    </source>
</evidence>
<organism evidence="1">
    <name type="scientific">Aphanomyces invadans</name>
    <dbReference type="NCBI Taxonomy" id="157072"/>
    <lineage>
        <taxon>Eukaryota</taxon>
        <taxon>Sar</taxon>
        <taxon>Stramenopiles</taxon>
        <taxon>Oomycota</taxon>
        <taxon>Saprolegniomycetes</taxon>
        <taxon>Saprolegniales</taxon>
        <taxon>Verrucalvaceae</taxon>
        <taxon>Aphanomyces</taxon>
    </lineage>
</organism>
<sequence length="59" mass="6736">MGGCKYFVAYTEAHSNYTAVYPLKTKLADEVLASLQHFHAWLENQTGVYVTTFQLGQRH</sequence>
<accession>A0A024UFS6</accession>
<proteinExistence type="predicted"/>
<dbReference type="AlphaFoldDB" id="A0A024UFS6"/>
<protein>
    <recommendedName>
        <fullName evidence="2">Integrase catalytic domain-containing protein</fullName>
    </recommendedName>
</protein>
<dbReference type="GeneID" id="20081787"/>
<dbReference type="EMBL" id="KI913958">
    <property type="protein sequence ID" value="ETW04463.1"/>
    <property type="molecule type" value="Genomic_DNA"/>
</dbReference>
<reference evidence="1" key="1">
    <citation type="submission" date="2013-12" db="EMBL/GenBank/DDBJ databases">
        <title>The Genome Sequence of Aphanomyces invadans NJM9701.</title>
        <authorList>
            <consortium name="The Broad Institute Genomics Platform"/>
            <person name="Russ C."/>
            <person name="Tyler B."/>
            <person name="van West P."/>
            <person name="Dieguez-Uribeondo J."/>
            <person name="Young S.K."/>
            <person name="Zeng Q."/>
            <person name="Gargeya S."/>
            <person name="Fitzgerald M."/>
            <person name="Abouelleil A."/>
            <person name="Alvarado L."/>
            <person name="Chapman S.B."/>
            <person name="Gainer-Dewar J."/>
            <person name="Goldberg J."/>
            <person name="Griggs A."/>
            <person name="Gujja S."/>
            <person name="Hansen M."/>
            <person name="Howarth C."/>
            <person name="Imamovic A."/>
            <person name="Ireland A."/>
            <person name="Larimer J."/>
            <person name="McCowan C."/>
            <person name="Murphy C."/>
            <person name="Pearson M."/>
            <person name="Poon T.W."/>
            <person name="Priest M."/>
            <person name="Roberts A."/>
            <person name="Saif S."/>
            <person name="Shea T."/>
            <person name="Sykes S."/>
            <person name="Wortman J."/>
            <person name="Nusbaum C."/>
            <person name="Birren B."/>
        </authorList>
    </citation>
    <scope>NUCLEOTIDE SEQUENCE [LARGE SCALE GENOMIC DNA]</scope>
    <source>
        <strain evidence="1">NJM9701</strain>
    </source>
</reference>
<dbReference type="VEuPathDB" id="FungiDB:H310_04737"/>